<evidence type="ECO:0000256" key="1">
    <source>
        <dbReference type="SAM" id="MobiDB-lite"/>
    </source>
</evidence>
<gene>
    <name evidence="2" type="ORF">MCHLO_00328</name>
</gene>
<name>A0ABQ0KV56_MYCCL</name>
<keyword evidence="3" id="KW-1185">Reference proteome</keyword>
<reference evidence="2" key="1">
    <citation type="submission" date="2014-09" db="EMBL/GenBank/DDBJ databases">
        <title>Genome sequence of the luminous mushroom Mycena chlorophos for searching fungal bioluminescence genes.</title>
        <authorList>
            <person name="Tanaka Y."/>
            <person name="Kasuga D."/>
            <person name="Oba Y."/>
            <person name="Hase S."/>
            <person name="Sato K."/>
            <person name="Oba Y."/>
            <person name="Sakakibara Y."/>
        </authorList>
    </citation>
    <scope>NUCLEOTIDE SEQUENCE</scope>
</reference>
<organism evidence="2 3">
    <name type="scientific">Mycena chlorophos</name>
    <name type="common">Agaric fungus</name>
    <name type="synonym">Agaricus chlorophos</name>
    <dbReference type="NCBI Taxonomy" id="658473"/>
    <lineage>
        <taxon>Eukaryota</taxon>
        <taxon>Fungi</taxon>
        <taxon>Dikarya</taxon>
        <taxon>Basidiomycota</taxon>
        <taxon>Agaricomycotina</taxon>
        <taxon>Agaricomycetes</taxon>
        <taxon>Agaricomycetidae</taxon>
        <taxon>Agaricales</taxon>
        <taxon>Marasmiineae</taxon>
        <taxon>Mycenaceae</taxon>
        <taxon>Mycena</taxon>
    </lineage>
</organism>
<accession>A0ABQ0KV56</accession>
<feature type="region of interest" description="Disordered" evidence="1">
    <location>
        <begin position="75"/>
        <end position="113"/>
    </location>
</feature>
<protein>
    <recommendedName>
        <fullName evidence="4">JmjC domain-containing protein</fullName>
    </recommendedName>
</protein>
<evidence type="ECO:0008006" key="4">
    <source>
        <dbReference type="Google" id="ProtNLM"/>
    </source>
</evidence>
<evidence type="ECO:0000313" key="3">
    <source>
        <dbReference type="Proteomes" id="UP000815677"/>
    </source>
</evidence>
<proteinExistence type="predicted"/>
<evidence type="ECO:0000313" key="2">
    <source>
        <dbReference type="EMBL" id="GAT42618.1"/>
    </source>
</evidence>
<dbReference type="EMBL" id="DF838132">
    <property type="protein sequence ID" value="GAT42618.1"/>
    <property type="molecule type" value="Genomic_DNA"/>
</dbReference>
<sequence length="461" mass="52528">MFYVVDEFDWDRKQPEVAARIASERFVWVRNCAAQPAWKQEVSLREAMEGVRDLSALVDAQELYMRGPAVYDSSMDTSWESDEEQEPRKGVLETTKGKGKRTTESDEDECSDDQAEIRKPTAFEDGTYNVVVPFRALLPNAGFRDWDPGLNALQNAMPNNLMQPFGHQDSLSTEVEALVKTTDNPALPPVSRKRHHSQWAIMGSDHTMSPMHIDAKGWTKVGIRNTTTPTANGSVTPLKLWTGARRRLDLPPDDYRRNIDSRYWARNWDGNKANTDTLETETVPLEPKQYIIQYPGAFHAAHTIRACLADGVHGHSKDSIRRSILVEYHTTMGESIITNTNHAAVRYEILRIGIHQVDTLLEVPENRRSHHILRLTDARDLLALAHLAAFGVVFPTLSIVDYVPRKPKILRIHAHRLQELLYFWSKLGELERRFTEEHFQSASERVRSFTDAIDDAIIQVA</sequence>
<feature type="non-terminal residue" evidence="2">
    <location>
        <position position="461"/>
    </location>
</feature>
<dbReference type="Proteomes" id="UP000815677">
    <property type="component" value="Unassembled WGS sequence"/>
</dbReference>